<name>A0A1L3KN68_9MONO</name>
<evidence type="ECO:0000313" key="1">
    <source>
        <dbReference type="EMBL" id="APG78779.1"/>
    </source>
</evidence>
<sequence length="383" mass="42895">MSLTDVLSAPGVFSRTTRVVTGTASQTIDKGVNIVLPLLIPVEINPYTTTTICSTSLRLIMNPDIDSRYAVGGFFSFLFFNLDIQYETYRDTLRLAGCKILPIDVSADGIPETEDPVIRDAFSQPIGLEISVMSIAAVSSVLFPMIGKQPTEQGFGLWWASRCRAAEGKFNIPATSMVMLQPSKKHANAIYSQTMGHASLRKSLFMTLADYRKTHSDKMADAIDMTMILLKNTGLTHMVLIDKYLVTPYHPALFCEKAKPDLNALIQAYLFLKGVPDEQKNYLRFLRSEDELSVLNRMKFRNLTAIAYHLAIKKEPSLSNYNPALNESLKPEEKTLIDRLDQTFGKSVDVTHADIYRQRYGNNAFEEVQRVLNEYTPAAGARL</sequence>
<evidence type="ECO:0000313" key="2">
    <source>
        <dbReference type="Proteomes" id="UP000202564"/>
    </source>
</evidence>
<dbReference type="EMBL" id="KX884441">
    <property type="protein sequence ID" value="APG78779.1"/>
    <property type="molecule type" value="Genomic_RNA"/>
</dbReference>
<protein>
    <submittedName>
        <fullName evidence="1">Uncharacterized protein</fullName>
    </submittedName>
</protein>
<keyword evidence="2" id="KW-1185">Reference proteome</keyword>
<reference evidence="1" key="1">
    <citation type="journal article" date="2016" name="Nature">
        <title>Redefining the invertebrate RNA virosphere.</title>
        <authorList>
            <person name="Shi M."/>
            <person name="Lin X.D."/>
            <person name="Tian J.H."/>
            <person name="Chen L.J."/>
            <person name="Chen X."/>
            <person name="Li C.X."/>
            <person name="Qin X.C."/>
            <person name="Li J."/>
            <person name="Cao J.P."/>
            <person name="Eden J.S."/>
            <person name="Buchmann J."/>
            <person name="Wang W."/>
            <person name="Xu J."/>
            <person name="Holmes E.C."/>
            <person name="Zhang Y.Z."/>
        </authorList>
    </citation>
    <scope>NUCLEOTIDE SEQUENCE [LARGE SCALE GENOMIC DNA]</scope>
    <source>
        <strain evidence="1">WCLSXC55347</strain>
    </source>
</reference>
<dbReference type="KEGG" id="vg:30881862"/>
<dbReference type="Proteomes" id="UP000202564">
    <property type="component" value="Segment"/>
</dbReference>
<dbReference type="GeneID" id="30881862"/>
<accession>A0A1L3KN68</accession>
<organism evidence="1">
    <name type="scientific">Wuchang romanomermis nematode virus 2</name>
    <dbReference type="NCBI Taxonomy" id="2773460"/>
    <lineage>
        <taxon>Viruses</taxon>
        <taxon>Riboviria</taxon>
        <taxon>Orthornavirae</taxon>
        <taxon>Negarnaviricota</taxon>
        <taxon>Haploviricotina</taxon>
        <taxon>Monjiviricetes</taxon>
        <taxon>Mononegavirales</taxon>
        <taxon>Lispiviridae</taxon>
        <taxon>Nematovirus</taxon>
        <taxon>Nematovirus wuchangense</taxon>
    </lineage>
</organism>
<dbReference type="RefSeq" id="YP_009342281.1">
    <property type="nucleotide sequence ID" value="NC_033436.1"/>
</dbReference>
<proteinExistence type="predicted"/>